<evidence type="ECO:0000256" key="6">
    <source>
        <dbReference type="ARBA" id="ARBA00009320"/>
    </source>
</evidence>
<dbReference type="InterPro" id="IPR043132">
    <property type="entry name" value="BCAT-like_C"/>
</dbReference>
<comment type="cofactor">
    <cofactor evidence="1">
        <name>pyridoxal 5'-phosphate</name>
        <dbReference type="ChEBI" id="CHEBI:597326"/>
    </cofactor>
</comment>
<evidence type="ECO:0000256" key="4">
    <source>
        <dbReference type="ARBA" id="ARBA00004931"/>
    </source>
</evidence>
<evidence type="ECO:0000256" key="1">
    <source>
        <dbReference type="ARBA" id="ARBA00001933"/>
    </source>
</evidence>
<comment type="pathway">
    <text evidence="4">Amino-acid biosynthesis; L-valine biosynthesis; L-valine from pyruvate: step 4/4.</text>
</comment>
<keyword evidence="14" id="KW-0808">Transferase</keyword>
<evidence type="ECO:0000256" key="2">
    <source>
        <dbReference type="ARBA" id="ARBA00003109"/>
    </source>
</evidence>
<evidence type="ECO:0000256" key="11">
    <source>
        <dbReference type="ARBA" id="ARBA00048212"/>
    </source>
</evidence>
<dbReference type="RefSeq" id="WP_114581990.1">
    <property type="nucleotide sequence ID" value="NZ_QPMH01000007.1"/>
</dbReference>
<name>A0A369TB57_9PROT</name>
<dbReference type="GO" id="GO:0052655">
    <property type="term" value="F:L-valine-2-oxoglutarate transaminase activity"/>
    <property type="evidence" value="ECO:0007669"/>
    <property type="project" value="RHEA"/>
</dbReference>
<evidence type="ECO:0000256" key="10">
    <source>
        <dbReference type="ARBA" id="ARBA00023304"/>
    </source>
</evidence>
<evidence type="ECO:0000313" key="14">
    <source>
        <dbReference type="EMBL" id="RDD62092.1"/>
    </source>
</evidence>
<evidence type="ECO:0000256" key="9">
    <source>
        <dbReference type="ARBA" id="ARBA00022898"/>
    </source>
</evidence>
<dbReference type="InterPro" id="IPR036038">
    <property type="entry name" value="Aminotransferase-like"/>
</dbReference>
<comment type="catalytic activity">
    <reaction evidence="13">
        <text>L-leucine + 2-oxoglutarate = 4-methyl-2-oxopentanoate + L-glutamate</text>
        <dbReference type="Rhea" id="RHEA:18321"/>
        <dbReference type="ChEBI" id="CHEBI:16810"/>
        <dbReference type="ChEBI" id="CHEBI:17865"/>
        <dbReference type="ChEBI" id="CHEBI:29985"/>
        <dbReference type="ChEBI" id="CHEBI:57427"/>
        <dbReference type="EC" id="2.6.1.42"/>
    </reaction>
</comment>
<evidence type="ECO:0000256" key="3">
    <source>
        <dbReference type="ARBA" id="ARBA00004824"/>
    </source>
</evidence>
<evidence type="ECO:0000256" key="7">
    <source>
        <dbReference type="ARBA" id="ARBA00013053"/>
    </source>
</evidence>
<dbReference type="GO" id="GO:0009082">
    <property type="term" value="P:branched-chain amino acid biosynthetic process"/>
    <property type="evidence" value="ECO:0007669"/>
    <property type="project" value="UniProtKB-KW"/>
</dbReference>
<comment type="catalytic activity">
    <reaction evidence="11">
        <text>L-valine + 2-oxoglutarate = 3-methyl-2-oxobutanoate + L-glutamate</text>
        <dbReference type="Rhea" id="RHEA:24813"/>
        <dbReference type="ChEBI" id="CHEBI:11851"/>
        <dbReference type="ChEBI" id="CHEBI:16810"/>
        <dbReference type="ChEBI" id="CHEBI:29985"/>
        <dbReference type="ChEBI" id="CHEBI:57762"/>
        <dbReference type="EC" id="2.6.1.42"/>
    </reaction>
</comment>
<dbReference type="PANTHER" id="PTHR42743">
    <property type="entry name" value="AMINO-ACID AMINOTRANSFERASE"/>
    <property type="match status" value="1"/>
</dbReference>
<dbReference type="AlphaFoldDB" id="A0A369TB57"/>
<reference evidence="14 15" key="1">
    <citation type="submission" date="2018-07" db="EMBL/GenBank/DDBJ databases">
        <title>Venubactetium sediminum gen. nov., sp. nov., isolated from a marine solar saltern.</title>
        <authorList>
            <person name="Wang S."/>
        </authorList>
    </citation>
    <scope>NUCLEOTIDE SEQUENCE [LARGE SCALE GENOMIC DNA]</scope>
    <source>
        <strain evidence="14 15">WD2A32</strain>
    </source>
</reference>
<comment type="similarity">
    <text evidence="6">Belongs to the class-IV pyridoxal-phosphate-dependent aminotransferase family.</text>
</comment>
<dbReference type="Gene3D" id="3.20.10.10">
    <property type="entry name" value="D-amino Acid Aminotransferase, subunit A, domain 2"/>
    <property type="match status" value="1"/>
</dbReference>
<gene>
    <name evidence="14" type="ORF">DRB17_09655</name>
</gene>
<keyword evidence="10" id="KW-0100">Branched-chain amino acid biosynthesis</keyword>
<dbReference type="EMBL" id="QPMH01000007">
    <property type="protein sequence ID" value="RDD62092.1"/>
    <property type="molecule type" value="Genomic_DNA"/>
</dbReference>
<dbReference type="FunFam" id="3.20.10.10:FF:000002">
    <property type="entry name" value="D-alanine aminotransferase"/>
    <property type="match status" value="1"/>
</dbReference>
<comment type="caution">
    <text evidence="14">The sequence shown here is derived from an EMBL/GenBank/DDBJ whole genome shotgun (WGS) entry which is preliminary data.</text>
</comment>
<dbReference type="GO" id="GO:0052656">
    <property type="term" value="F:L-isoleucine-2-oxoglutarate transaminase activity"/>
    <property type="evidence" value="ECO:0007669"/>
    <property type="project" value="RHEA"/>
</dbReference>
<keyword evidence="15" id="KW-1185">Reference proteome</keyword>
<dbReference type="NCBIfam" id="NF005209">
    <property type="entry name" value="PRK06680.1"/>
    <property type="match status" value="1"/>
</dbReference>
<comment type="catalytic activity">
    <reaction evidence="12">
        <text>L-isoleucine + 2-oxoglutarate = (S)-3-methyl-2-oxopentanoate + L-glutamate</text>
        <dbReference type="Rhea" id="RHEA:24801"/>
        <dbReference type="ChEBI" id="CHEBI:16810"/>
        <dbReference type="ChEBI" id="CHEBI:29985"/>
        <dbReference type="ChEBI" id="CHEBI:35146"/>
        <dbReference type="ChEBI" id="CHEBI:58045"/>
        <dbReference type="EC" id="2.6.1.42"/>
    </reaction>
</comment>
<organism evidence="14 15">
    <name type="scientific">Ferruginivarius sediminum</name>
    <dbReference type="NCBI Taxonomy" id="2661937"/>
    <lineage>
        <taxon>Bacteria</taxon>
        <taxon>Pseudomonadati</taxon>
        <taxon>Pseudomonadota</taxon>
        <taxon>Alphaproteobacteria</taxon>
        <taxon>Rhodospirillales</taxon>
        <taxon>Rhodospirillaceae</taxon>
        <taxon>Ferruginivarius</taxon>
    </lineage>
</organism>
<dbReference type="InterPro" id="IPR001544">
    <property type="entry name" value="Aminotrans_IV"/>
</dbReference>
<dbReference type="PANTHER" id="PTHR42743:SF11">
    <property type="entry name" value="AMINODEOXYCHORISMATE LYASE"/>
    <property type="match status" value="1"/>
</dbReference>
<dbReference type="EC" id="2.6.1.42" evidence="7"/>
<evidence type="ECO:0000256" key="5">
    <source>
        <dbReference type="ARBA" id="ARBA00005072"/>
    </source>
</evidence>
<dbReference type="InterPro" id="IPR050571">
    <property type="entry name" value="Class-IV_PLP-Dep_Aminotrnsfr"/>
</dbReference>
<dbReference type="GO" id="GO:0005829">
    <property type="term" value="C:cytosol"/>
    <property type="evidence" value="ECO:0007669"/>
    <property type="project" value="TreeGrafter"/>
</dbReference>
<dbReference type="SUPFAM" id="SSF56752">
    <property type="entry name" value="D-aminoacid aminotransferase-like PLP-dependent enzymes"/>
    <property type="match status" value="1"/>
</dbReference>
<sequence>MPRYAYVNGRFVHHDDAAVHIEDRGYQFADGVYEVIPVHDRRLIDEGPHLDRLEYSLNELRIGLPMSRRALEMLARELIRRNAVTYGFIYMQVTRGVAPRDHKFPKKTPAPALTMTTRQLPKPSAEMEEGYSVVSAPDMRWKRPDIKSVSLLPNILAKQKAAEAGCQEAWLVDENGKVTEGSATNAWIVTKDNKVVTRRADNSILSGITRLSLLKVMEREGYELEVRPFSLEEAHDAREAFLTSSTNFVTPITRIDGRAVGNGHPGILTMKLRQAYIEQVVHGEGGAQHFEVA</sequence>
<dbReference type="CDD" id="cd01558">
    <property type="entry name" value="D-AAT_like"/>
    <property type="match status" value="1"/>
</dbReference>
<dbReference type="GO" id="GO:0008652">
    <property type="term" value="P:amino acid biosynthetic process"/>
    <property type="evidence" value="ECO:0007669"/>
    <property type="project" value="UniProtKB-ARBA"/>
</dbReference>
<comment type="pathway">
    <text evidence="3">Amino-acid biosynthesis; L-isoleucine biosynthesis; L-isoleucine from 2-oxobutanoate: step 4/4.</text>
</comment>
<dbReference type="Pfam" id="PF01063">
    <property type="entry name" value="Aminotran_4"/>
    <property type="match status" value="1"/>
</dbReference>
<keyword evidence="10" id="KW-0028">Amino-acid biosynthesis</keyword>
<protein>
    <recommendedName>
        <fullName evidence="8">Probable branched-chain-amino-acid aminotransferase</fullName>
        <ecNumber evidence="7">2.6.1.42</ecNumber>
    </recommendedName>
</protein>
<keyword evidence="14" id="KW-0032">Aminotransferase</keyword>
<evidence type="ECO:0000313" key="15">
    <source>
        <dbReference type="Proteomes" id="UP000253941"/>
    </source>
</evidence>
<dbReference type="Gene3D" id="3.30.470.10">
    <property type="match status" value="1"/>
</dbReference>
<evidence type="ECO:0000256" key="13">
    <source>
        <dbReference type="ARBA" id="ARBA00049229"/>
    </source>
</evidence>
<evidence type="ECO:0000256" key="8">
    <source>
        <dbReference type="ARBA" id="ARBA00014472"/>
    </source>
</evidence>
<evidence type="ECO:0000256" key="12">
    <source>
        <dbReference type="ARBA" id="ARBA00048798"/>
    </source>
</evidence>
<dbReference type="GO" id="GO:0052654">
    <property type="term" value="F:L-leucine-2-oxoglutarate transaminase activity"/>
    <property type="evidence" value="ECO:0007669"/>
    <property type="project" value="RHEA"/>
</dbReference>
<proteinExistence type="inferred from homology"/>
<keyword evidence="9" id="KW-0663">Pyridoxal phosphate</keyword>
<comment type="function">
    <text evidence="2">Acts on leucine, isoleucine and valine.</text>
</comment>
<dbReference type="InterPro" id="IPR043131">
    <property type="entry name" value="BCAT-like_N"/>
</dbReference>
<dbReference type="Proteomes" id="UP000253941">
    <property type="component" value="Unassembled WGS sequence"/>
</dbReference>
<comment type="pathway">
    <text evidence="5">Amino-acid biosynthesis; L-leucine biosynthesis; L-leucine from 3-methyl-2-oxobutanoate: step 4/4.</text>
</comment>
<accession>A0A369TB57</accession>